<evidence type="ECO:0000313" key="13">
    <source>
        <dbReference type="Ensembl" id="ENSSLUP00000056887.1"/>
    </source>
</evidence>
<dbReference type="PROSITE" id="PS50222">
    <property type="entry name" value="EF_HAND_2"/>
    <property type="match status" value="3"/>
</dbReference>
<dbReference type="SFLD" id="SFLDG01168">
    <property type="entry name" value="Ferric_reductase_subgroup_(FRE"/>
    <property type="match status" value="1"/>
</dbReference>
<dbReference type="Proteomes" id="UP000694568">
    <property type="component" value="Unplaced"/>
</dbReference>
<keyword evidence="2" id="KW-0285">Flavoprotein</keyword>
<dbReference type="Pfam" id="PF01794">
    <property type="entry name" value="Ferric_reduct"/>
    <property type="match status" value="1"/>
</dbReference>
<evidence type="ECO:0000256" key="3">
    <source>
        <dbReference type="ARBA" id="ARBA00022692"/>
    </source>
</evidence>
<evidence type="ECO:0000256" key="1">
    <source>
        <dbReference type="ARBA" id="ARBA00004141"/>
    </source>
</evidence>
<feature type="transmembrane region" description="Helical" evidence="11">
    <location>
        <begin position="535"/>
        <end position="558"/>
    </location>
</feature>
<dbReference type="FunFam" id="1.10.238.10:FF:000210">
    <property type="entry name" value="NADPH oxidase 5 isoform X2"/>
    <property type="match status" value="1"/>
</dbReference>
<dbReference type="CDD" id="cd06186">
    <property type="entry name" value="NOX_Duox_like_FAD_NADP"/>
    <property type="match status" value="1"/>
</dbReference>
<dbReference type="InterPro" id="IPR018247">
    <property type="entry name" value="EF_Hand_1_Ca_BS"/>
</dbReference>
<reference evidence="13" key="1">
    <citation type="submission" date="2025-08" db="UniProtKB">
        <authorList>
            <consortium name="Ensembl"/>
        </authorList>
    </citation>
    <scope>IDENTIFICATION</scope>
</reference>
<dbReference type="SMART" id="SM00054">
    <property type="entry name" value="EFh"/>
    <property type="match status" value="3"/>
</dbReference>
<dbReference type="SUPFAM" id="SSF63380">
    <property type="entry name" value="Riboflavin synthase domain-like"/>
    <property type="match status" value="1"/>
</dbReference>
<dbReference type="Pfam" id="PF08022">
    <property type="entry name" value="FAD_binding_8"/>
    <property type="match status" value="1"/>
</dbReference>
<evidence type="ECO:0000256" key="2">
    <source>
        <dbReference type="ARBA" id="ARBA00022630"/>
    </source>
</evidence>
<keyword evidence="3 11" id="KW-0812">Transmembrane</keyword>
<name>A0A8D0AM38_SANLU</name>
<evidence type="ECO:0000256" key="5">
    <source>
        <dbReference type="ARBA" id="ARBA00022827"/>
    </source>
</evidence>
<dbReference type="GeneTree" id="ENSGT00940000162591"/>
<dbReference type="InterPro" id="IPR050369">
    <property type="entry name" value="RBOH/FRE"/>
</dbReference>
<feature type="domain" description="EF-hand" evidence="12">
    <location>
        <begin position="127"/>
        <end position="162"/>
    </location>
</feature>
<accession>A0A8D0AM38</accession>
<dbReference type="FunFam" id="3.40.50.80:FF:000012">
    <property type="entry name" value="NADPH oxidase, isoform B"/>
    <property type="match status" value="1"/>
</dbReference>
<dbReference type="InterPro" id="IPR013112">
    <property type="entry name" value="FAD-bd_8"/>
</dbReference>
<keyword evidence="10 11" id="KW-0472">Membrane</keyword>
<dbReference type="PANTHER" id="PTHR11972">
    <property type="entry name" value="NADPH OXIDASE"/>
    <property type="match status" value="1"/>
</dbReference>
<proteinExistence type="predicted"/>
<dbReference type="Pfam" id="PF08030">
    <property type="entry name" value="NAD_binding_6"/>
    <property type="match status" value="1"/>
</dbReference>
<evidence type="ECO:0000259" key="12">
    <source>
        <dbReference type="PROSITE" id="PS50222"/>
    </source>
</evidence>
<dbReference type="InterPro" id="IPR039261">
    <property type="entry name" value="FNR_nucleotide-bd"/>
</dbReference>
<dbReference type="Gene3D" id="1.10.238.10">
    <property type="entry name" value="EF-hand"/>
    <property type="match status" value="1"/>
</dbReference>
<dbReference type="InterPro" id="IPR002048">
    <property type="entry name" value="EF_hand_dom"/>
</dbReference>
<sequence>MSVDEDARWLEWVTKQFESIAGDDKEIDIDEFKTALKVKESFFAERFFALFDSDGSGSISLDELLKALDLLIHGSETDKLKFLFQVYDVDGHIICRLSGSGSIDPDELRTVLKSCLRESAISLPEEKLDDLTLALFESADRDNSGSITFEELKAELENFPEVMENLTISAANWLKPPAVDQKKRRAPRYLTRAYWQNNSRKLFFLCVYAVLTVLLFTGAMLQHHHGGSWFMVAKGCGQCLNFNCTFILVLMLRRFLTWLRATWVVRVFPLDQNILLHQIVGYAILCFTLVHTTAHIFNFVQLSEHSGFRLWEYLLTTRPGVGWVKGTASLTGVVLQLFIFLMVLCSSTFVRRSGHFEVFYWSHLSYVWVWSLLVVHCANFWKWFLVPGLIFLLEKIVGIAVARMGGLHIVEVNLLPSKVTHLVIKHYVYVNIPEIAKYEWHPFTISSPPEQSDSLWLHIRSMGQWTNRLYEYFRQPEREELSPKRLAASLRNRRELTRAQVSAKFGENHRFCNIKCYVDGPYGTPTRQIFTSEHAVLIGAGIGITPFASILQSIMYRYRMRKQNCPNCNYSWCENIKDGEMLLRKVDFIWINRDQKSFEWFVSLLTKLEMDQADEEPEGRFLEMHMYMTSALSKNDMKAIGLQMALDLLAKKEKRDSITGLRTRTQPGRPEWGKVFQKVSEENKGKVHVFYCGAPALAKTIKAQCERFGFNFYKEHF</sequence>
<dbReference type="PROSITE" id="PS00018">
    <property type="entry name" value="EF_HAND_1"/>
    <property type="match status" value="2"/>
</dbReference>
<dbReference type="GO" id="GO:0042554">
    <property type="term" value="P:superoxide anion generation"/>
    <property type="evidence" value="ECO:0007669"/>
    <property type="project" value="TreeGrafter"/>
</dbReference>
<dbReference type="InterPro" id="IPR011992">
    <property type="entry name" value="EF-hand-dom_pair"/>
</dbReference>
<evidence type="ECO:0000256" key="6">
    <source>
        <dbReference type="ARBA" id="ARBA00022837"/>
    </source>
</evidence>
<dbReference type="SFLD" id="SFLDG01169">
    <property type="entry name" value="NADPH_oxidase_subgroup_(NOX)"/>
    <property type="match status" value="1"/>
</dbReference>
<reference evidence="13" key="2">
    <citation type="submission" date="2025-09" db="UniProtKB">
        <authorList>
            <consortium name="Ensembl"/>
        </authorList>
    </citation>
    <scope>IDENTIFICATION</scope>
</reference>
<feature type="transmembrane region" description="Helical" evidence="11">
    <location>
        <begin position="358"/>
        <end position="375"/>
    </location>
</feature>
<dbReference type="InterPro" id="IPR017938">
    <property type="entry name" value="Riboflavin_synthase-like_b-brl"/>
</dbReference>
<dbReference type="CDD" id="cd00051">
    <property type="entry name" value="EFh"/>
    <property type="match status" value="1"/>
</dbReference>
<dbReference type="AlphaFoldDB" id="A0A8D0AM38"/>
<feature type="transmembrane region" description="Helical" evidence="11">
    <location>
        <begin position="279"/>
        <end position="300"/>
    </location>
</feature>
<dbReference type="Pfam" id="PF13833">
    <property type="entry name" value="EF-hand_8"/>
    <property type="match status" value="1"/>
</dbReference>
<organism evidence="13 14">
    <name type="scientific">Sander lucioperca</name>
    <name type="common">Pike-perch</name>
    <name type="synonym">Perca lucioperca</name>
    <dbReference type="NCBI Taxonomy" id="283035"/>
    <lineage>
        <taxon>Eukaryota</taxon>
        <taxon>Metazoa</taxon>
        <taxon>Chordata</taxon>
        <taxon>Craniata</taxon>
        <taxon>Vertebrata</taxon>
        <taxon>Euteleostomi</taxon>
        <taxon>Actinopterygii</taxon>
        <taxon>Neopterygii</taxon>
        <taxon>Teleostei</taxon>
        <taxon>Neoteleostei</taxon>
        <taxon>Acanthomorphata</taxon>
        <taxon>Eupercaria</taxon>
        <taxon>Perciformes</taxon>
        <taxon>Percoidei</taxon>
        <taxon>Percidae</taxon>
        <taxon>Luciopercinae</taxon>
        <taxon>Sander</taxon>
    </lineage>
</organism>
<keyword evidence="14" id="KW-1185">Reference proteome</keyword>
<keyword evidence="7" id="KW-0521">NADP</keyword>
<feature type="transmembrane region" description="Helical" evidence="11">
    <location>
        <begin position="381"/>
        <end position="402"/>
    </location>
</feature>
<keyword evidence="6" id="KW-0106">Calcium</keyword>
<keyword evidence="5" id="KW-0274">FAD</keyword>
<dbReference type="PANTHER" id="PTHR11972:SF58">
    <property type="entry name" value="NADPH OXIDASE 5"/>
    <property type="match status" value="1"/>
</dbReference>
<dbReference type="Gene3D" id="3.40.50.80">
    <property type="entry name" value="Nucleotide-binding domain of ferredoxin-NADP reductase (FNR) module"/>
    <property type="match status" value="1"/>
</dbReference>
<evidence type="ECO:0000313" key="14">
    <source>
        <dbReference type="Proteomes" id="UP000694568"/>
    </source>
</evidence>
<evidence type="ECO:0000256" key="10">
    <source>
        <dbReference type="ARBA" id="ARBA00023136"/>
    </source>
</evidence>
<dbReference type="GO" id="GO:0006952">
    <property type="term" value="P:defense response"/>
    <property type="evidence" value="ECO:0007669"/>
    <property type="project" value="TreeGrafter"/>
</dbReference>
<evidence type="ECO:0000256" key="11">
    <source>
        <dbReference type="SAM" id="Phobius"/>
    </source>
</evidence>
<protein>
    <submittedName>
        <fullName evidence="13">NADPH oxidase 5</fullName>
    </submittedName>
</protein>
<keyword evidence="4" id="KW-0479">Metal-binding</keyword>
<evidence type="ECO:0000256" key="7">
    <source>
        <dbReference type="ARBA" id="ARBA00022857"/>
    </source>
</evidence>
<dbReference type="SUPFAM" id="SSF47473">
    <property type="entry name" value="EF-hand"/>
    <property type="match status" value="1"/>
</dbReference>
<dbReference type="GO" id="GO:0016175">
    <property type="term" value="F:superoxide-generating NAD(P)H oxidase activity"/>
    <property type="evidence" value="ECO:0007669"/>
    <property type="project" value="TreeGrafter"/>
</dbReference>
<dbReference type="GO" id="GO:0043020">
    <property type="term" value="C:NADPH oxidase complex"/>
    <property type="evidence" value="ECO:0007669"/>
    <property type="project" value="TreeGrafter"/>
</dbReference>
<dbReference type="Pfam" id="PF13405">
    <property type="entry name" value="EF-hand_6"/>
    <property type="match status" value="1"/>
</dbReference>
<dbReference type="InterPro" id="IPR013130">
    <property type="entry name" value="Fe3_Rdtase_TM_dom"/>
</dbReference>
<feature type="transmembrane region" description="Helical" evidence="11">
    <location>
        <begin position="320"/>
        <end position="346"/>
    </location>
</feature>
<evidence type="ECO:0000256" key="9">
    <source>
        <dbReference type="ARBA" id="ARBA00023002"/>
    </source>
</evidence>
<evidence type="ECO:0000256" key="4">
    <source>
        <dbReference type="ARBA" id="ARBA00022723"/>
    </source>
</evidence>
<feature type="domain" description="EF-hand" evidence="12">
    <location>
        <begin position="75"/>
        <end position="118"/>
    </location>
</feature>
<dbReference type="InterPro" id="IPR013121">
    <property type="entry name" value="Fe_red_NAD-bd_6"/>
</dbReference>
<evidence type="ECO:0000256" key="8">
    <source>
        <dbReference type="ARBA" id="ARBA00022989"/>
    </source>
</evidence>
<keyword evidence="8 11" id="KW-1133">Transmembrane helix</keyword>
<feature type="domain" description="EF-hand" evidence="12">
    <location>
        <begin position="39"/>
        <end position="74"/>
    </location>
</feature>
<keyword evidence="9" id="KW-0560">Oxidoreductase</keyword>
<dbReference type="Ensembl" id="ENSSLUT00000058542.1">
    <property type="protein sequence ID" value="ENSSLUP00000056887.1"/>
    <property type="gene ID" value="ENSSLUG00000024493.1"/>
</dbReference>
<feature type="transmembrane region" description="Helical" evidence="11">
    <location>
        <begin position="202"/>
        <end position="220"/>
    </location>
</feature>
<dbReference type="PRINTS" id="PR00450">
    <property type="entry name" value="RECOVERIN"/>
</dbReference>
<gene>
    <name evidence="13" type="primary">nox5</name>
</gene>
<dbReference type="SUPFAM" id="SSF52343">
    <property type="entry name" value="Ferredoxin reductase-like, C-terminal NADP-linked domain"/>
    <property type="match status" value="1"/>
</dbReference>
<dbReference type="GO" id="GO:0005509">
    <property type="term" value="F:calcium ion binding"/>
    <property type="evidence" value="ECO:0007669"/>
    <property type="project" value="InterPro"/>
</dbReference>
<comment type="subcellular location">
    <subcellularLocation>
        <location evidence="1">Membrane</location>
        <topology evidence="1">Multi-pass membrane protein</topology>
    </subcellularLocation>
</comment>